<sequence>MQAFENNNDVSVLMNINKAVADAQNKFENTNRDHETQSRELNEDRPWNFIPAIPPSFRKDIRFSNILDLDDSIVDFHKQCLLSSDNNVLLDQNDTIYTVATSPGEPYYIGRVVGFEINHAYKDFVEKSLEISEKLPSNYFVLRMNWFYRPRDIGKLESTFDPRRLYATQMEDIVPIESFRGKCVVSHELELIDKIPSESEVYIRPNIFYYKELYDIYTDRFYTVLPTDMLLHMFTNSSYLYVLNRKVRYIFTEKDFPIEHIINKYITVDGMKDKSNTFLWDNICTVCKEWCSSTDYTNCDECNRSIHKVCIEPLMQNKLNNDIVWLCNICMKREDGNKDNINEAKTMEINEKKQNLSYKRYLESESLKVFETTASYNKENYWFYYFGKNTISDFKTLLDWHLFLPYPITLKNNFNEEGNLSTWSSHPYNNDTLANLDDLAEFTTSNVDPNIPHPELETFLGRAKEILGKSDSGIHYTSEEIKTTLSFFFEAQDFDIELALITCGVLFKSSFFMGRLMTIEELEKFKRGINRFGNELQLVQIYIGSCELKTIIKYFSFWKDTIMGNSILNKYSIENSPRKIYLSNTRNTDDKNNIKDLKALISFDNLLKYSSELAPKYINAYIDDSSVEMGSKLIQKNEPDCSICQTTASYMWYKHTRDSQVIEKLNPNSPNTRVLNNFSSINDLICIRCARLWRRYAVIWQHPVSVFAKLLEGTEMDFTHYLTEMLEESNDNYFISSAIQAHKKLIEYELVQDSEMIFRQREKMCEDPNFWTKYNSKITINRRLLSRQTRKKLTVIQKS</sequence>
<dbReference type="PANTHER" id="PTHR47672:SF1">
    <property type="entry name" value="E3 UBIQUITIN-PROTEIN LIGASE SNT2"/>
    <property type="match status" value="1"/>
</dbReference>
<dbReference type="OMA" id="ICIRCAR"/>
<dbReference type="SUPFAM" id="SSF57903">
    <property type="entry name" value="FYVE/PHD zinc finger"/>
    <property type="match status" value="1"/>
</dbReference>
<keyword evidence="9" id="KW-1185">Reference proteome</keyword>
<dbReference type="GeneID" id="11531433"/>
<evidence type="ECO:0008006" key="10">
    <source>
        <dbReference type="Google" id="ProtNLM"/>
    </source>
</evidence>
<dbReference type="PROSITE" id="PS51038">
    <property type="entry name" value="BAH"/>
    <property type="match status" value="1"/>
</dbReference>
<evidence type="ECO:0000256" key="3">
    <source>
        <dbReference type="ARBA" id="ARBA00022833"/>
    </source>
</evidence>
<dbReference type="RefSeq" id="XP_003685800.1">
    <property type="nucleotide sequence ID" value="XM_003685752.1"/>
</dbReference>
<proteinExistence type="predicted"/>
<dbReference type="InterPro" id="IPR013083">
    <property type="entry name" value="Znf_RING/FYVE/PHD"/>
</dbReference>
<dbReference type="EMBL" id="HE612860">
    <property type="protein sequence ID" value="CCE63366.1"/>
    <property type="molecule type" value="Genomic_DNA"/>
</dbReference>
<dbReference type="GO" id="GO:0005694">
    <property type="term" value="C:chromosome"/>
    <property type="evidence" value="ECO:0007669"/>
    <property type="project" value="UniProtKB-ARBA"/>
</dbReference>
<dbReference type="Gene3D" id="3.30.40.10">
    <property type="entry name" value="Zinc/RING finger domain, C3HC4 (zinc finger)"/>
    <property type="match status" value="1"/>
</dbReference>
<evidence type="ECO:0000256" key="1">
    <source>
        <dbReference type="ARBA" id="ARBA00022723"/>
    </source>
</evidence>
<evidence type="ECO:0000313" key="9">
    <source>
        <dbReference type="Proteomes" id="UP000005666"/>
    </source>
</evidence>
<reference evidence="8 9" key="1">
    <citation type="journal article" date="2011" name="Proc. Natl. Acad. Sci. U.S.A.">
        <title>Evolutionary erosion of yeast sex chromosomes by mating-type switching accidents.</title>
        <authorList>
            <person name="Gordon J.L."/>
            <person name="Armisen D."/>
            <person name="Proux-Wera E."/>
            <person name="Oheigeartaigh S.S."/>
            <person name="Byrne K.P."/>
            <person name="Wolfe K.H."/>
        </authorList>
    </citation>
    <scope>NUCLEOTIDE SEQUENCE [LARGE SCALE GENOMIC DNA]</scope>
    <source>
        <strain evidence="9">ATCC 24235 / CBS 4417 / NBRC 1672 / NRRL Y-8282 / UCD 70-5</strain>
    </source>
</reference>
<name>G8BTY8_TETPH</name>
<dbReference type="KEGG" id="tpf:TPHA_0E02760"/>
<dbReference type="InterPro" id="IPR043151">
    <property type="entry name" value="BAH_sf"/>
</dbReference>
<dbReference type="InterPro" id="IPR001025">
    <property type="entry name" value="BAH_dom"/>
</dbReference>
<dbReference type="GO" id="GO:0003682">
    <property type="term" value="F:chromatin binding"/>
    <property type="evidence" value="ECO:0007669"/>
    <property type="project" value="InterPro"/>
</dbReference>
<dbReference type="InterPro" id="IPR019787">
    <property type="entry name" value="Znf_PHD-finger"/>
</dbReference>
<dbReference type="Proteomes" id="UP000005666">
    <property type="component" value="Chromosome 5"/>
</dbReference>
<keyword evidence="2 4" id="KW-0863">Zinc-finger</keyword>
<keyword evidence="1" id="KW-0479">Metal-binding</keyword>
<dbReference type="InterPro" id="IPR029617">
    <property type="entry name" value="Snt2"/>
</dbReference>
<dbReference type="CDD" id="cd15497">
    <property type="entry name" value="PHD1_Snt2p_like"/>
    <property type="match status" value="1"/>
</dbReference>
<dbReference type="Gene3D" id="2.30.30.490">
    <property type="match status" value="1"/>
</dbReference>
<dbReference type="PROSITE" id="PS50016">
    <property type="entry name" value="ZF_PHD_2"/>
    <property type="match status" value="1"/>
</dbReference>
<dbReference type="GO" id="GO:0004842">
    <property type="term" value="F:ubiquitin-protein transferase activity"/>
    <property type="evidence" value="ECO:0007669"/>
    <property type="project" value="TreeGrafter"/>
</dbReference>
<dbReference type="STRING" id="1071381.G8BTY8"/>
<dbReference type="HOGENOM" id="CLU_352021_0_0_1"/>
<protein>
    <recommendedName>
        <fullName evidence="10">BAH domain-containing protein</fullName>
    </recommendedName>
</protein>
<feature type="coiled-coil region" evidence="5">
    <location>
        <begin position="13"/>
        <end position="44"/>
    </location>
</feature>
<keyword evidence="5" id="KW-0175">Coiled coil</keyword>
<dbReference type="Pfam" id="PF01426">
    <property type="entry name" value="BAH"/>
    <property type="match status" value="1"/>
</dbReference>
<evidence type="ECO:0000259" key="7">
    <source>
        <dbReference type="PROSITE" id="PS51038"/>
    </source>
</evidence>
<dbReference type="GO" id="GO:0008270">
    <property type="term" value="F:zinc ion binding"/>
    <property type="evidence" value="ECO:0007669"/>
    <property type="project" value="UniProtKB-KW"/>
</dbReference>
<dbReference type="SMART" id="SM00439">
    <property type="entry name" value="BAH"/>
    <property type="match status" value="1"/>
</dbReference>
<dbReference type="PANTHER" id="PTHR47672">
    <property type="entry name" value="E3 UBIQUITIN-PROTEIN LIGASE SNT2"/>
    <property type="match status" value="1"/>
</dbReference>
<evidence type="ECO:0000256" key="4">
    <source>
        <dbReference type="PROSITE-ProRule" id="PRU00146"/>
    </source>
</evidence>
<dbReference type="GO" id="GO:0036205">
    <property type="term" value="P:histone catabolic process"/>
    <property type="evidence" value="ECO:0007669"/>
    <property type="project" value="TreeGrafter"/>
</dbReference>
<gene>
    <name evidence="8" type="primary">TPHA0E02760</name>
    <name evidence="8" type="ordered locus">TPHA_0E02760</name>
</gene>
<dbReference type="AlphaFoldDB" id="G8BTY8"/>
<feature type="domain" description="PHD-type" evidence="6">
    <location>
        <begin position="281"/>
        <end position="333"/>
    </location>
</feature>
<evidence type="ECO:0000259" key="6">
    <source>
        <dbReference type="PROSITE" id="PS50016"/>
    </source>
</evidence>
<dbReference type="InterPro" id="IPR011011">
    <property type="entry name" value="Znf_FYVE_PHD"/>
</dbReference>
<evidence type="ECO:0000256" key="5">
    <source>
        <dbReference type="SAM" id="Coils"/>
    </source>
</evidence>
<organism evidence="8 9">
    <name type="scientific">Tetrapisispora phaffii (strain ATCC 24235 / CBS 4417 / NBRC 1672 / NRRL Y-8282 / UCD 70-5)</name>
    <name type="common">Yeast</name>
    <name type="synonym">Fabospora phaffii</name>
    <dbReference type="NCBI Taxonomy" id="1071381"/>
    <lineage>
        <taxon>Eukaryota</taxon>
        <taxon>Fungi</taxon>
        <taxon>Dikarya</taxon>
        <taxon>Ascomycota</taxon>
        <taxon>Saccharomycotina</taxon>
        <taxon>Saccharomycetes</taxon>
        <taxon>Saccharomycetales</taxon>
        <taxon>Saccharomycetaceae</taxon>
        <taxon>Tetrapisispora</taxon>
    </lineage>
</organism>
<accession>G8BTY8</accession>
<evidence type="ECO:0000313" key="8">
    <source>
        <dbReference type="EMBL" id="CCE63366.1"/>
    </source>
</evidence>
<evidence type="ECO:0000256" key="2">
    <source>
        <dbReference type="ARBA" id="ARBA00022771"/>
    </source>
</evidence>
<keyword evidence="3" id="KW-0862">Zinc</keyword>
<dbReference type="GO" id="GO:0048189">
    <property type="term" value="C:Lid2 complex"/>
    <property type="evidence" value="ECO:0007669"/>
    <property type="project" value="TreeGrafter"/>
</dbReference>
<feature type="domain" description="BAH" evidence="7">
    <location>
        <begin position="88"/>
        <end position="225"/>
    </location>
</feature>
<dbReference type="eggNOG" id="KOG0955">
    <property type="taxonomic scope" value="Eukaryota"/>
</dbReference>
<dbReference type="OrthoDB" id="336088at2759"/>